<protein>
    <submittedName>
        <fullName evidence="3">SDR family oxidoreductase</fullName>
    </submittedName>
</protein>
<dbReference type="PRINTS" id="PR00081">
    <property type="entry name" value="GDHRDH"/>
</dbReference>
<sequence>MRYDSIFTNKVALVTGGGSGIGRAIAESYAKEGAKVIVAGRRESVLKEAADANDTISYVVADITKSEDVAKIAETIKSDFNGQLDILVNNAGWAPVTPLKELTMEDYDRAFVLDVRALLDVTIQTLPFILQSKGNIINLSTVGAQHPGPNMSMYLGAKAAVENFTRVWAMELADDGVRVNAIAPGAISTDIWNLTDLSAEEAKAHEQAIAQLIPMHRFGRSEEVANLAVFLGSEQASFVTGAIYGVDGGQGAS</sequence>
<evidence type="ECO:0000313" key="3">
    <source>
        <dbReference type="EMBL" id="NMD49992.1"/>
    </source>
</evidence>
<dbReference type="InterPro" id="IPR057326">
    <property type="entry name" value="KR_dom"/>
</dbReference>
<dbReference type="AlphaFoldDB" id="A0A7X9QHX3"/>
<evidence type="ECO:0000256" key="1">
    <source>
        <dbReference type="ARBA" id="ARBA00023002"/>
    </source>
</evidence>
<dbReference type="FunFam" id="3.40.50.720:FF:000084">
    <property type="entry name" value="Short-chain dehydrogenase reductase"/>
    <property type="match status" value="1"/>
</dbReference>
<dbReference type="InterPro" id="IPR036291">
    <property type="entry name" value="NAD(P)-bd_dom_sf"/>
</dbReference>
<dbReference type="InterPro" id="IPR002347">
    <property type="entry name" value="SDR_fam"/>
</dbReference>
<reference evidence="3 4" key="1">
    <citation type="submission" date="2020-04" db="EMBL/GenBank/DDBJ databases">
        <title>MicrobeNet Type strains.</title>
        <authorList>
            <person name="Nicholson A.C."/>
        </authorList>
    </citation>
    <scope>NUCLEOTIDE SEQUENCE [LARGE SCALE GENOMIC DNA]</scope>
    <source>
        <strain evidence="3 4">DSM 22768</strain>
    </source>
</reference>
<accession>A0A7X9QHX3</accession>
<dbReference type="PANTHER" id="PTHR43975">
    <property type="entry name" value="ZGC:101858"/>
    <property type="match status" value="1"/>
</dbReference>
<comment type="caution">
    <text evidence="3">The sequence shown here is derived from an EMBL/GenBank/DDBJ whole genome shotgun (WGS) entry which is preliminary data.</text>
</comment>
<dbReference type="Pfam" id="PF13561">
    <property type="entry name" value="adh_short_C2"/>
    <property type="match status" value="1"/>
</dbReference>
<evidence type="ECO:0000313" key="4">
    <source>
        <dbReference type="Proteomes" id="UP000532121"/>
    </source>
</evidence>
<dbReference type="GO" id="GO:0016491">
    <property type="term" value="F:oxidoreductase activity"/>
    <property type="evidence" value="ECO:0007669"/>
    <property type="project" value="UniProtKB-KW"/>
</dbReference>
<dbReference type="SMART" id="SM00822">
    <property type="entry name" value="PKS_KR"/>
    <property type="match status" value="1"/>
</dbReference>
<dbReference type="PANTHER" id="PTHR43975:SF2">
    <property type="entry name" value="EG:BACR7A4.14 PROTEIN-RELATED"/>
    <property type="match status" value="1"/>
</dbReference>
<name>A0A7X9QHX3_STRRT</name>
<dbReference type="Proteomes" id="UP000532121">
    <property type="component" value="Unassembled WGS sequence"/>
</dbReference>
<proteinExistence type="predicted"/>
<dbReference type="Gene3D" id="3.40.50.720">
    <property type="entry name" value="NAD(P)-binding Rossmann-like Domain"/>
    <property type="match status" value="1"/>
</dbReference>
<dbReference type="PRINTS" id="PR00080">
    <property type="entry name" value="SDRFAMILY"/>
</dbReference>
<evidence type="ECO:0000259" key="2">
    <source>
        <dbReference type="SMART" id="SM00822"/>
    </source>
</evidence>
<dbReference type="SUPFAM" id="SSF51735">
    <property type="entry name" value="NAD(P)-binding Rossmann-fold domains"/>
    <property type="match status" value="1"/>
</dbReference>
<dbReference type="GO" id="GO:0008206">
    <property type="term" value="P:bile acid metabolic process"/>
    <property type="evidence" value="ECO:0007669"/>
    <property type="project" value="UniProtKB-ARBA"/>
</dbReference>
<dbReference type="CDD" id="cd05233">
    <property type="entry name" value="SDR_c"/>
    <property type="match status" value="1"/>
</dbReference>
<keyword evidence="1" id="KW-0560">Oxidoreductase</keyword>
<dbReference type="EMBL" id="JABASA010000033">
    <property type="protein sequence ID" value="NMD49992.1"/>
    <property type="molecule type" value="Genomic_DNA"/>
</dbReference>
<organism evidence="3 4">
    <name type="scientific">Streptococcus ratti</name>
    <dbReference type="NCBI Taxonomy" id="1341"/>
    <lineage>
        <taxon>Bacteria</taxon>
        <taxon>Bacillati</taxon>
        <taxon>Bacillota</taxon>
        <taxon>Bacilli</taxon>
        <taxon>Lactobacillales</taxon>
        <taxon>Streptococcaceae</taxon>
        <taxon>Streptococcus</taxon>
    </lineage>
</organism>
<gene>
    <name evidence="3" type="ORF">HHO37_10150</name>
</gene>
<feature type="domain" description="Ketoreductase" evidence="2">
    <location>
        <begin position="10"/>
        <end position="185"/>
    </location>
</feature>